<sequence length="136" mass="14398">MSARGKPERYVTALPTSVVGVEGGWGGVREGELGVVGKKKSGNFPGGEKKGKVSGGGIMPRGRGGVITCTAENLSSATGGVIDRASRVVLGEAWTRNHCTQMQASTHATGGAWFSFEVNRHGYKHPDDRGEKPWRF</sequence>
<organism evidence="2 3">
    <name type="scientific">Dryococelus australis</name>
    <dbReference type="NCBI Taxonomy" id="614101"/>
    <lineage>
        <taxon>Eukaryota</taxon>
        <taxon>Metazoa</taxon>
        <taxon>Ecdysozoa</taxon>
        <taxon>Arthropoda</taxon>
        <taxon>Hexapoda</taxon>
        <taxon>Insecta</taxon>
        <taxon>Pterygota</taxon>
        <taxon>Neoptera</taxon>
        <taxon>Polyneoptera</taxon>
        <taxon>Phasmatodea</taxon>
        <taxon>Verophasmatodea</taxon>
        <taxon>Anareolatae</taxon>
        <taxon>Phasmatidae</taxon>
        <taxon>Eurycanthinae</taxon>
        <taxon>Dryococelus</taxon>
    </lineage>
</organism>
<feature type="region of interest" description="Disordered" evidence="1">
    <location>
        <begin position="36"/>
        <end position="60"/>
    </location>
</feature>
<evidence type="ECO:0000313" key="2">
    <source>
        <dbReference type="EMBL" id="KAJ8870070.1"/>
    </source>
</evidence>
<gene>
    <name evidence="2" type="ORF">PR048_029081</name>
</gene>
<accession>A0ABQ9GCD0</accession>
<proteinExistence type="predicted"/>
<keyword evidence="3" id="KW-1185">Reference proteome</keyword>
<dbReference type="Proteomes" id="UP001159363">
    <property type="component" value="Chromosome 12"/>
</dbReference>
<dbReference type="EMBL" id="JARBHB010000013">
    <property type="protein sequence ID" value="KAJ8870070.1"/>
    <property type="molecule type" value="Genomic_DNA"/>
</dbReference>
<protein>
    <submittedName>
        <fullName evidence="2">Uncharacterized protein</fullName>
    </submittedName>
</protein>
<comment type="caution">
    <text evidence="2">The sequence shown here is derived from an EMBL/GenBank/DDBJ whole genome shotgun (WGS) entry which is preliminary data.</text>
</comment>
<evidence type="ECO:0000256" key="1">
    <source>
        <dbReference type="SAM" id="MobiDB-lite"/>
    </source>
</evidence>
<reference evidence="2 3" key="1">
    <citation type="submission" date="2023-02" db="EMBL/GenBank/DDBJ databases">
        <title>LHISI_Scaffold_Assembly.</title>
        <authorList>
            <person name="Stuart O.P."/>
            <person name="Cleave R."/>
            <person name="Magrath M.J.L."/>
            <person name="Mikheyev A.S."/>
        </authorList>
    </citation>
    <scope>NUCLEOTIDE SEQUENCE [LARGE SCALE GENOMIC DNA]</scope>
    <source>
        <strain evidence="2">Daus_M_001</strain>
        <tissue evidence="2">Leg muscle</tissue>
    </source>
</reference>
<name>A0ABQ9GCD0_9NEOP</name>
<evidence type="ECO:0000313" key="3">
    <source>
        <dbReference type="Proteomes" id="UP001159363"/>
    </source>
</evidence>